<dbReference type="SUPFAM" id="SSF51206">
    <property type="entry name" value="cAMP-binding domain-like"/>
    <property type="match status" value="1"/>
</dbReference>
<keyword evidence="2" id="KW-0418">Kinase</keyword>
<keyword evidence="3" id="KW-1185">Reference proteome</keyword>
<dbReference type="InterPro" id="IPR000595">
    <property type="entry name" value="cNMP-bd_dom"/>
</dbReference>
<protein>
    <submittedName>
        <fullName evidence="2">cAMP-binding domain of CRP or a regulatory subunit of cAMP-dependent protein kinases</fullName>
    </submittedName>
</protein>
<name>A0A1H6K6Y9_9FLAO</name>
<dbReference type="GO" id="GO:0003700">
    <property type="term" value="F:DNA-binding transcription factor activity"/>
    <property type="evidence" value="ECO:0007669"/>
    <property type="project" value="TreeGrafter"/>
</dbReference>
<gene>
    <name evidence="2" type="ORF">SAMN02927937_00996</name>
</gene>
<accession>A0A1H6K6Y9</accession>
<evidence type="ECO:0000259" key="1">
    <source>
        <dbReference type="PROSITE" id="PS50042"/>
    </source>
</evidence>
<keyword evidence="2" id="KW-0808">Transferase</keyword>
<dbReference type="GO" id="GO:0016301">
    <property type="term" value="F:kinase activity"/>
    <property type="evidence" value="ECO:0007669"/>
    <property type="project" value="UniProtKB-KW"/>
</dbReference>
<feature type="domain" description="Cyclic nucleotide-binding" evidence="1">
    <location>
        <begin position="18"/>
        <end position="126"/>
    </location>
</feature>
<sequence length="196" mass="22769">MYFMENLLLQNIAKHVTLTPDEEKTVLNAFASDRFKAKTIVIKPGDEAHFTYFVLKGILRSYTIDDNGNAHILSFATPGWWVADMYSYLTGKPAILYVDVMEDCEVLILQKCDSERLFKEVPKLERFFRILTENNLIANQQRVLDKMSLSAEERYEKFLAKYSDIVNCLPQKYIASFIGVTPEFFSKMKANLLRRK</sequence>
<proteinExistence type="predicted"/>
<dbReference type="InterPro" id="IPR050397">
    <property type="entry name" value="Env_Response_Regulators"/>
</dbReference>
<dbReference type="PROSITE" id="PS50042">
    <property type="entry name" value="CNMP_BINDING_3"/>
    <property type="match status" value="1"/>
</dbReference>
<organism evidence="2 3">
    <name type="scientific">Paenimyroides marinum</name>
    <dbReference type="NCBI Taxonomy" id="1159016"/>
    <lineage>
        <taxon>Bacteria</taxon>
        <taxon>Pseudomonadati</taxon>
        <taxon>Bacteroidota</taxon>
        <taxon>Flavobacteriia</taxon>
        <taxon>Flavobacteriales</taxon>
        <taxon>Flavobacteriaceae</taxon>
        <taxon>Paenimyroides</taxon>
    </lineage>
</organism>
<dbReference type="PANTHER" id="PTHR24567">
    <property type="entry name" value="CRP FAMILY TRANSCRIPTIONAL REGULATORY PROTEIN"/>
    <property type="match status" value="1"/>
</dbReference>
<evidence type="ECO:0000313" key="3">
    <source>
        <dbReference type="Proteomes" id="UP000199634"/>
    </source>
</evidence>
<dbReference type="STRING" id="1159016.SAMN02927937_00996"/>
<reference evidence="2 3" key="1">
    <citation type="submission" date="2016-10" db="EMBL/GenBank/DDBJ databases">
        <authorList>
            <person name="de Groot N.N."/>
        </authorList>
    </citation>
    <scope>NUCLEOTIDE SEQUENCE [LARGE SCALE GENOMIC DNA]</scope>
    <source>
        <strain evidence="2 3">CGMCC 1.10825</strain>
    </source>
</reference>
<dbReference type="Proteomes" id="UP000199634">
    <property type="component" value="Unassembled WGS sequence"/>
</dbReference>
<dbReference type="AlphaFoldDB" id="A0A1H6K6Y9"/>
<dbReference type="InterPro" id="IPR018490">
    <property type="entry name" value="cNMP-bd_dom_sf"/>
</dbReference>
<evidence type="ECO:0000313" key="2">
    <source>
        <dbReference type="EMBL" id="SEH71173.1"/>
    </source>
</evidence>
<dbReference type="GO" id="GO:0005829">
    <property type="term" value="C:cytosol"/>
    <property type="evidence" value="ECO:0007669"/>
    <property type="project" value="TreeGrafter"/>
</dbReference>
<dbReference type="EMBL" id="FNXE01000010">
    <property type="protein sequence ID" value="SEH71173.1"/>
    <property type="molecule type" value="Genomic_DNA"/>
</dbReference>
<dbReference type="Pfam" id="PF00027">
    <property type="entry name" value="cNMP_binding"/>
    <property type="match status" value="1"/>
</dbReference>
<dbReference type="CDD" id="cd00038">
    <property type="entry name" value="CAP_ED"/>
    <property type="match status" value="1"/>
</dbReference>
<dbReference type="InterPro" id="IPR014710">
    <property type="entry name" value="RmlC-like_jellyroll"/>
</dbReference>
<dbReference type="Gene3D" id="2.60.120.10">
    <property type="entry name" value="Jelly Rolls"/>
    <property type="match status" value="1"/>
</dbReference>
<dbReference type="PANTHER" id="PTHR24567:SF26">
    <property type="entry name" value="REGULATORY PROTEIN YEIL"/>
    <property type="match status" value="1"/>
</dbReference>